<name>A0A822YQV6_NELNU</name>
<gene>
    <name evidence="1" type="ORF">HUJ06_005602</name>
</gene>
<comment type="caution">
    <text evidence="1">The sequence shown here is derived from an EMBL/GenBank/DDBJ whole genome shotgun (WGS) entry which is preliminary data.</text>
</comment>
<proteinExistence type="predicted"/>
<protein>
    <submittedName>
        <fullName evidence="1">Uncharacterized protein</fullName>
    </submittedName>
</protein>
<dbReference type="EMBL" id="DUZY01000004">
    <property type="protein sequence ID" value="DAD34962.1"/>
    <property type="molecule type" value="Genomic_DNA"/>
</dbReference>
<accession>A0A822YQV6</accession>
<dbReference type="Proteomes" id="UP000607653">
    <property type="component" value="Unassembled WGS sequence"/>
</dbReference>
<dbReference type="AlphaFoldDB" id="A0A822YQV6"/>
<dbReference type="Gene3D" id="3.40.50.720">
    <property type="entry name" value="NAD(P)-binding Rossmann-like Domain"/>
    <property type="match status" value="1"/>
</dbReference>
<sequence>MNLEEMMKGKGPVWDEIVREKELVLTKLEEVGLWWLVGAIFGVKES</sequence>
<keyword evidence="2" id="KW-1185">Reference proteome</keyword>
<evidence type="ECO:0000313" key="2">
    <source>
        <dbReference type="Proteomes" id="UP000607653"/>
    </source>
</evidence>
<reference evidence="1 2" key="1">
    <citation type="journal article" date="2020" name="Mol. Biol. Evol.">
        <title>Distinct Expression and Methylation Patterns for Genes with Different Fates following a Single Whole-Genome Duplication in Flowering Plants.</title>
        <authorList>
            <person name="Shi T."/>
            <person name="Rahmani R.S."/>
            <person name="Gugger P.F."/>
            <person name="Wang M."/>
            <person name="Li H."/>
            <person name="Zhang Y."/>
            <person name="Li Z."/>
            <person name="Wang Q."/>
            <person name="Van de Peer Y."/>
            <person name="Marchal K."/>
            <person name="Chen J."/>
        </authorList>
    </citation>
    <scope>NUCLEOTIDE SEQUENCE [LARGE SCALE GENOMIC DNA]</scope>
    <source>
        <tissue evidence="1">Leaf</tissue>
    </source>
</reference>
<evidence type="ECO:0000313" key="1">
    <source>
        <dbReference type="EMBL" id="DAD34962.1"/>
    </source>
</evidence>
<organism evidence="1 2">
    <name type="scientific">Nelumbo nucifera</name>
    <name type="common">Sacred lotus</name>
    <dbReference type="NCBI Taxonomy" id="4432"/>
    <lineage>
        <taxon>Eukaryota</taxon>
        <taxon>Viridiplantae</taxon>
        <taxon>Streptophyta</taxon>
        <taxon>Embryophyta</taxon>
        <taxon>Tracheophyta</taxon>
        <taxon>Spermatophyta</taxon>
        <taxon>Magnoliopsida</taxon>
        <taxon>Proteales</taxon>
        <taxon>Nelumbonaceae</taxon>
        <taxon>Nelumbo</taxon>
    </lineage>
</organism>